<evidence type="ECO:0000256" key="1">
    <source>
        <dbReference type="SAM" id="MobiDB-lite"/>
    </source>
</evidence>
<evidence type="ECO:0000313" key="2">
    <source>
        <dbReference type="EMBL" id="KAG7311460.1"/>
    </source>
</evidence>
<gene>
    <name evidence="2" type="ORF">JYU34_002502</name>
</gene>
<dbReference type="Proteomes" id="UP000823941">
    <property type="component" value="Chromosome 4"/>
</dbReference>
<dbReference type="EMBL" id="JAHIBW010000004">
    <property type="protein sequence ID" value="KAG7311460.1"/>
    <property type="molecule type" value="Genomic_DNA"/>
</dbReference>
<proteinExistence type="predicted"/>
<feature type="compositionally biased region" description="Pro residues" evidence="1">
    <location>
        <begin position="39"/>
        <end position="51"/>
    </location>
</feature>
<keyword evidence="3" id="KW-1185">Reference proteome</keyword>
<feature type="region of interest" description="Disordered" evidence="1">
    <location>
        <begin position="22"/>
        <end position="59"/>
    </location>
</feature>
<protein>
    <submittedName>
        <fullName evidence="2">Uncharacterized protein</fullName>
    </submittedName>
</protein>
<sequence>MKNKLKTTFLFSGGIKRAVTGEKNKECTYTQARTHPGAFQPPPPPPPPPPRRPGRALSR</sequence>
<name>A0ABQ7R2E6_PLUXY</name>
<reference evidence="2 3" key="1">
    <citation type="submission" date="2021-06" db="EMBL/GenBank/DDBJ databases">
        <title>A haploid diamondback moth (Plutella xylostella L.) genome assembly resolves 31 chromosomes and identifies a diamide resistance mutation.</title>
        <authorList>
            <person name="Ward C.M."/>
            <person name="Perry K.D."/>
            <person name="Baker G."/>
            <person name="Powis K."/>
            <person name="Heckel D.G."/>
            <person name="Baxter S.W."/>
        </authorList>
    </citation>
    <scope>NUCLEOTIDE SEQUENCE [LARGE SCALE GENOMIC DNA]</scope>
    <source>
        <strain evidence="2 3">LV</strain>
        <tissue evidence="2">Single pupa</tissue>
    </source>
</reference>
<evidence type="ECO:0000313" key="3">
    <source>
        <dbReference type="Proteomes" id="UP000823941"/>
    </source>
</evidence>
<comment type="caution">
    <text evidence="2">The sequence shown here is derived from an EMBL/GenBank/DDBJ whole genome shotgun (WGS) entry which is preliminary data.</text>
</comment>
<accession>A0ABQ7R2E6</accession>
<organism evidence="2 3">
    <name type="scientific">Plutella xylostella</name>
    <name type="common">Diamondback moth</name>
    <name type="synonym">Plutella maculipennis</name>
    <dbReference type="NCBI Taxonomy" id="51655"/>
    <lineage>
        <taxon>Eukaryota</taxon>
        <taxon>Metazoa</taxon>
        <taxon>Ecdysozoa</taxon>
        <taxon>Arthropoda</taxon>
        <taxon>Hexapoda</taxon>
        <taxon>Insecta</taxon>
        <taxon>Pterygota</taxon>
        <taxon>Neoptera</taxon>
        <taxon>Endopterygota</taxon>
        <taxon>Lepidoptera</taxon>
        <taxon>Glossata</taxon>
        <taxon>Ditrysia</taxon>
        <taxon>Yponomeutoidea</taxon>
        <taxon>Plutellidae</taxon>
        <taxon>Plutella</taxon>
    </lineage>
</organism>